<gene>
    <name evidence="1" type="ORF">GPUH_LOCUS24208</name>
</gene>
<reference evidence="1 2" key="2">
    <citation type="submission" date="2018-11" db="EMBL/GenBank/DDBJ databases">
        <authorList>
            <consortium name="Pathogen Informatics"/>
        </authorList>
    </citation>
    <scope>NUCLEOTIDE SEQUENCE [LARGE SCALE GENOMIC DNA]</scope>
</reference>
<evidence type="ECO:0000313" key="2">
    <source>
        <dbReference type="Proteomes" id="UP000271098"/>
    </source>
</evidence>
<accession>A0A183ETB7</accession>
<organism evidence="3">
    <name type="scientific">Gongylonema pulchrum</name>
    <dbReference type="NCBI Taxonomy" id="637853"/>
    <lineage>
        <taxon>Eukaryota</taxon>
        <taxon>Metazoa</taxon>
        <taxon>Ecdysozoa</taxon>
        <taxon>Nematoda</taxon>
        <taxon>Chromadorea</taxon>
        <taxon>Rhabditida</taxon>
        <taxon>Spirurina</taxon>
        <taxon>Spiruromorpha</taxon>
        <taxon>Spiruroidea</taxon>
        <taxon>Gongylonematidae</taxon>
        <taxon>Gongylonema</taxon>
    </lineage>
</organism>
<protein>
    <submittedName>
        <fullName evidence="3">LisH domain-containing protein</fullName>
    </submittedName>
</protein>
<dbReference type="Proteomes" id="UP000271098">
    <property type="component" value="Unassembled WGS sequence"/>
</dbReference>
<evidence type="ECO:0000313" key="1">
    <source>
        <dbReference type="EMBL" id="VDN42541.1"/>
    </source>
</evidence>
<dbReference type="OrthoDB" id="408631at2759"/>
<name>A0A183ETB7_9BILA</name>
<sequence length="114" mass="13597">MECSCTEHPSTVPGREPHVILEDRLLGEFNDFLLVDQQYLKSYVLEYAFRHNYTMNREAIAEAIEDRYTYWPDASDENAIRKHFIHVCLVCSSSYLSEYFVWTSRIKCCRIFRD</sequence>
<dbReference type="EMBL" id="UYRT01100427">
    <property type="protein sequence ID" value="VDN42541.1"/>
    <property type="molecule type" value="Genomic_DNA"/>
</dbReference>
<keyword evidence="2" id="KW-1185">Reference proteome</keyword>
<evidence type="ECO:0000313" key="3">
    <source>
        <dbReference type="WBParaSite" id="GPUH_0002423801-mRNA-1"/>
    </source>
</evidence>
<dbReference type="AlphaFoldDB" id="A0A183ETB7"/>
<reference evidence="3" key="1">
    <citation type="submission" date="2016-06" db="UniProtKB">
        <authorList>
            <consortium name="WormBaseParasite"/>
        </authorList>
    </citation>
    <scope>IDENTIFICATION</scope>
</reference>
<dbReference type="WBParaSite" id="GPUH_0002423801-mRNA-1">
    <property type="protein sequence ID" value="GPUH_0002423801-mRNA-1"/>
    <property type="gene ID" value="GPUH_0002423801"/>
</dbReference>
<proteinExistence type="predicted"/>